<proteinExistence type="inferred from homology"/>
<dbReference type="Gene3D" id="1.10.10.10">
    <property type="entry name" value="Winged helix-like DNA-binding domain superfamily/Winged helix DNA-binding domain"/>
    <property type="match status" value="1"/>
</dbReference>
<dbReference type="InterPro" id="IPR036388">
    <property type="entry name" value="WH-like_DNA-bd_sf"/>
</dbReference>
<evidence type="ECO:0000259" key="5">
    <source>
        <dbReference type="PROSITE" id="PS50931"/>
    </source>
</evidence>
<organism evidence="6 7">
    <name type="scientific">Pantoea rodasii</name>
    <dbReference type="NCBI Taxonomy" id="1076549"/>
    <lineage>
        <taxon>Bacteria</taxon>
        <taxon>Pseudomonadati</taxon>
        <taxon>Pseudomonadota</taxon>
        <taxon>Gammaproteobacteria</taxon>
        <taxon>Enterobacterales</taxon>
        <taxon>Erwiniaceae</taxon>
        <taxon>Pantoea</taxon>
    </lineage>
</organism>
<evidence type="ECO:0000256" key="3">
    <source>
        <dbReference type="ARBA" id="ARBA00023125"/>
    </source>
</evidence>
<dbReference type="GO" id="GO:0003700">
    <property type="term" value="F:DNA-binding transcription factor activity"/>
    <property type="evidence" value="ECO:0007669"/>
    <property type="project" value="InterPro"/>
</dbReference>
<dbReference type="EMBL" id="JTJJ01000004">
    <property type="protein sequence ID" value="KHJ70035.1"/>
    <property type="molecule type" value="Genomic_DNA"/>
</dbReference>
<dbReference type="RefSeq" id="WP_039327171.1">
    <property type="nucleotide sequence ID" value="NZ_JTJJ01000004.1"/>
</dbReference>
<dbReference type="InterPro" id="IPR036390">
    <property type="entry name" value="WH_DNA-bd_sf"/>
</dbReference>
<dbReference type="Pfam" id="PF03466">
    <property type="entry name" value="LysR_substrate"/>
    <property type="match status" value="1"/>
</dbReference>
<dbReference type="Gene3D" id="3.40.190.290">
    <property type="match status" value="1"/>
</dbReference>
<keyword evidence="3" id="KW-0238">DNA-binding</keyword>
<reference evidence="6 7" key="1">
    <citation type="submission" date="2014-11" db="EMBL/GenBank/DDBJ databases">
        <title>Genome sequencing of Pantoea rodasii ND03.</title>
        <authorList>
            <person name="Muhamad Yunos N.Y."/>
            <person name="Chan K.-G."/>
        </authorList>
    </citation>
    <scope>NUCLEOTIDE SEQUENCE [LARGE SCALE GENOMIC DNA]</scope>
    <source>
        <strain evidence="6 7">ND03</strain>
    </source>
</reference>
<dbReference type="PANTHER" id="PTHR30126">
    <property type="entry name" value="HTH-TYPE TRANSCRIPTIONAL REGULATOR"/>
    <property type="match status" value="1"/>
</dbReference>
<dbReference type="PROSITE" id="PS50931">
    <property type="entry name" value="HTH_LYSR"/>
    <property type="match status" value="1"/>
</dbReference>
<keyword evidence="4" id="KW-0804">Transcription</keyword>
<dbReference type="Proteomes" id="UP000030853">
    <property type="component" value="Unassembled WGS sequence"/>
</dbReference>
<comment type="similarity">
    <text evidence="1">Belongs to the LysR transcriptional regulatory family.</text>
</comment>
<dbReference type="PANTHER" id="PTHR30126:SF4">
    <property type="entry name" value="LYSR FAMILY TRANSCRIPTIONAL REGULATOR"/>
    <property type="match status" value="1"/>
</dbReference>
<dbReference type="InterPro" id="IPR005119">
    <property type="entry name" value="LysR_subst-bd"/>
</dbReference>
<dbReference type="SUPFAM" id="SSF46785">
    <property type="entry name" value="Winged helix' DNA-binding domain"/>
    <property type="match status" value="1"/>
</dbReference>
<dbReference type="InterPro" id="IPR000847">
    <property type="entry name" value="LysR_HTH_N"/>
</dbReference>
<evidence type="ECO:0000313" key="7">
    <source>
        <dbReference type="Proteomes" id="UP000030853"/>
    </source>
</evidence>
<evidence type="ECO:0000256" key="1">
    <source>
        <dbReference type="ARBA" id="ARBA00009437"/>
    </source>
</evidence>
<feature type="domain" description="HTH lysR-type" evidence="5">
    <location>
        <begin position="3"/>
        <end position="60"/>
    </location>
</feature>
<accession>A0A0B1RG11</accession>
<keyword evidence="2" id="KW-0805">Transcription regulation</keyword>
<evidence type="ECO:0000256" key="4">
    <source>
        <dbReference type="ARBA" id="ARBA00023163"/>
    </source>
</evidence>
<sequence>MRLNLEALLILDALDRHGTFAAAAARLFKTASALSYTVQKMESDLKITLLDRSGHRATFTPTGRLMLEKGRTLLRAVNELEQQARYVESGWESQLVISVDASLPFRILTPLIDQFYQEHPHTQLQFRQDVLSGCWEALNYGDADIVFGAVQEPATRKEIVCQPLGWLEYVFAVAPEHPLASAPEPLLREQIRQYRAVTVHDSSRHGAGIDLRVLDEQKTLSVHDFPAKLQAQLDGLGCGYLPLYLAKPHLESGALVARQLDSECRRDMAYLAWNESASGNAAIWWREHLLALPGLQEIYSPA</sequence>
<comment type="caution">
    <text evidence="6">The sequence shown here is derived from an EMBL/GenBank/DDBJ whole genome shotgun (WGS) entry which is preliminary data.</text>
</comment>
<dbReference type="AlphaFoldDB" id="A0A0B1RG11"/>
<dbReference type="SUPFAM" id="SSF53850">
    <property type="entry name" value="Periplasmic binding protein-like II"/>
    <property type="match status" value="1"/>
</dbReference>
<protein>
    <submittedName>
        <fullName evidence="6">LysR family transcriptional regulator</fullName>
    </submittedName>
</protein>
<gene>
    <name evidence="6" type="ORF">QU24_00550</name>
</gene>
<evidence type="ECO:0000256" key="2">
    <source>
        <dbReference type="ARBA" id="ARBA00023015"/>
    </source>
</evidence>
<evidence type="ECO:0000313" key="6">
    <source>
        <dbReference type="EMBL" id="KHJ70035.1"/>
    </source>
</evidence>
<name>A0A0B1RG11_9GAMM</name>
<dbReference type="Pfam" id="PF00126">
    <property type="entry name" value="HTH_1"/>
    <property type="match status" value="1"/>
</dbReference>
<dbReference type="GO" id="GO:0000976">
    <property type="term" value="F:transcription cis-regulatory region binding"/>
    <property type="evidence" value="ECO:0007669"/>
    <property type="project" value="TreeGrafter"/>
</dbReference>